<dbReference type="RefSeq" id="WP_187520287.1">
    <property type="nucleotide sequence ID" value="NZ_JACONW010000004.1"/>
</dbReference>
<comment type="caution">
    <text evidence="2">The sequence shown here is derived from an EMBL/GenBank/DDBJ whole genome shotgun (WGS) entry which is preliminary data.</text>
</comment>
<name>A0ABR7AUB8_9PSED</name>
<reference evidence="2 3" key="1">
    <citation type="submission" date="2020-08" db="EMBL/GenBank/DDBJ databases">
        <title>Putative novel bacterial strains isolated from necrotic wheat leaf tissues caused by Xanthomonas translucens.</title>
        <authorList>
            <person name="Tambong J.T."/>
        </authorList>
    </citation>
    <scope>NUCLEOTIDE SEQUENCE [LARGE SCALE GENOMIC DNA]</scope>
    <source>
        <strain evidence="2 3">DOAB 1069</strain>
    </source>
</reference>
<dbReference type="InterPro" id="IPR057154">
    <property type="entry name" value="DUF7832"/>
</dbReference>
<dbReference type="EMBL" id="JACONW010000004">
    <property type="protein sequence ID" value="MBC3948512.1"/>
    <property type="molecule type" value="Genomic_DNA"/>
</dbReference>
<dbReference type="Proteomes" id="UP000651852">
    <property type="component" value="Unassembled WGS sequence"/>
</dbReference>
<evidence type="ECO:0000259" key="1">
    <source>
        <dbReference type="Pfam" id="PF25191"/>
    </source>
</evidence>
<organism evidence="2 3">
    <name type="scientific">Pseudomonas folii</name>
    <dbReference type="NCBI Taxonomy" id="2762593"/>
    <lineage>
        <taxon>Bacteria</taxon>
        <taxon>Pseudomonadati</taxon>
        <taxon>Pseudomonadota</taxon>
        <taxon>Gammaproteobacteria</taxon>
        <taxon>Pseudomonadales</taxon>
        <taxon>Pseudomonadaceae</taxon>
        <taxon>Pseudomonas</taxon>
    </lineage>
</organism>
<accession>A0ABR7AUB8</accession>
<evidence type="ECO:0000313" key="2">
    <source>
        <dbReference type="EMBL" id="MBC3948512.1"/>
    </source>
</evidence>
<keyword evidence="3" id="KW-1185">Reference proteome</keyword>
<evidence type="ECO:0000313" key="3">
    <source>
        <dbReference type="Proteomes" id="UP000651852"/>
    </source>
</evidence>
<protein>
    <recommendedName>
        <fullName evidence="1">DUF7832 domain-containing protein</fullName>
    </recommendedName>
</protein>
<dbReference type="Pfam" id="PF25191">
    <property type="entry name" value="DUF7832"/>
    <property type="match status" value="1"/>
</dbReference>
<sequence length="149" mass="16785">MKYDDASWHYLGTFPKHLPKAAGATHIGMFLAWMLMNDLASEELEEDAESGLARLKDRTLTGAQFLMTVLDEKLTDQEFSETGNAFAVAYYEGLNNDSRYVDDYLLTFGVSIKTLYSVEDSWAHYDQLSAAMDARFAAWNAAGRPEHII</sequence>
<gene>
    <name evidence="2" type="ORF">H8S59_01835</name>
</gene>
<proteinExistence type="predicted"/>
<feature type="domain" description="DUF7832" evidence="1">
    <location>
        <begin position="2"/>
        <end position="118"/>
    </location>
</feature>